<comment type="caution">
    <text evidence="1">The sequence shown here is derived from an EMBL/GenBank/DDBJ whole genome shotgun (WGS) entry which is preliminary data.</text>
</comment>
<protein>
    <submittedName>
        <fullName evidence="1">Uncharacterized protein</fullName>
    </submittedName>
</protein>
<name>A0A6A5A0G7_APHAT</name>
<dbReference type="Proteomes" id="UP000469452">
    <property type="component" value="Unassembled WGS sequence"/>
</dbReference>
<dbReference type="EMBL" id="VJMI01014091">
    <property type="protein sequence ID" value="KAF0746090.1"/>
    <property type="molecule type" value="Genomic_DNA"/>
</dbReference>
<sequence>MWLLLSLSRSSSSSKLAAAIAAAMEASSSSGSTTTLMLLLLLLSLRGVGAYFGEGVHPVKVERGIAGILSNVSWCCGGGGGVGLPSWLSSKIAVSNAHIHCSSPRAVGVANCTHWFDVGRKSSNVCTTGAADSQSLTSRTMSCSDSTISPKRIRSDGLRTATADDPQATIYIYMVERAVCRTLLEKYLLDEILVSIPSMTTSSSENCMGESRLLGTSRLNSRAMDDLCRVWYIRRDDVPTLSAWHDAWLYLLLRLADDLPDTLVMARLA</sequence>
<gene>
    <name evidence="1" type="ORF">AaE_008270</name>
</gene>
<dbReference type="AlphaFoldDB" id="A0A6A5A0G7"/>
<proteinExistence type="predicted"/>
<evidence type="ECO:0000313" key="1">
    <source>
        <dbReference type="EMBL" id="KAF0746090.1"/>
    </source>
</evidence>
<accession>A0A6A5A0G7</accession>
<reference evidence="1 2" key="1">
    <citation type="submission" date="2019-06" db="EMBL/GenBank/DDBJ databases">
        <title>Genomics analysis of Aphanomyces spp. identifies a new class of oomycete effector associated with host adaptation.</title>
        <authorList>
            <person name="Gaulin E."/>
        </authorList>
    </citation>
    <scope>NUCLEOTIDE SEQUENCE [LARGE SCALE GENOMIC DNA]</scope>
    <source>
        <strain evidence="1 2">E</strain>
    </source>
</reference>
<evidence type="ECO:0000313" key="2">
    <source>
        <dbReference type="Proteomes" id="UP000469452"/>
    </source>
</evidence>
<organism evidence="1 2">
    <name type="scientific">Aphanomyces astaci</name>
    <name type="common">Crayfish plague agent</name>
    <dbReference type="NCBI Taxonomy" id="112090"/>
    <lineage>
        <taxon>Eukaryota</taxon>
        <taxon>Sar</taxon>
        <taxon>Stramenopiles</taxon>
        <taxon>Oomycota</taxon>
        <taxon>Saprolegniomycetes</taxon>
        <taxon>Saprolegniales</taxon>
        <taxon>Verrucalvaceae</taxon>
        <taxon>Aphanomyces</taxon>
    </lineage>
</organism>